<evidence type="ECO:0000313" key="2">
    <source>
        <dbReference type="EMBL" id="CAH0044708.1"/>
    </source>
</evidence>
<keyword evidence="3" id="KW-1185">Reference proteome</keyword>
<name>A0A9N9W4E6_9HYPO</name>
<evidence type="ECO:0000256" key="1">
    <source>
        <dbReference type="SAM" id="SignalP"/>
    </source>
</evidence>
<dbReference type="EMBL" id="CABFOC020000007">
    <property type="protein sequence ID" value="CAH0044708.1"/>
    <property type="molecule type" value="Genomic_DNA"/>
</dbReference>
<dbReference type="OrthoDB" id="5144851at2759"/>
<proteinExistence type="predicted"/>
<organism evidence="2 3">
    <name type="scientific">Clonostachys solani</name>
    <dbReference type="NCBI Taxonomy" id="160281"/>
    <lineage>
        <taxon>Eukaryota</taxon>
        <taxon>Fungi</taxon>
        <taxon>Dikarya</taxon>
        <taxon>Ascomycota</taxon>
        <taxon>Pezizomycotina</taxon>
        <taxon>Sordariomycetes</taxon>
        <taxon>Hypocreomycetidae</taxon>
        <taxon>Hypocreales</taxon>
        <taxon>Bionectriaceae</taxon>
        <taxon>Clonostachys</taxon>
    </lineage>
</organism>
<sequence>MRFTQFTIAAVSCLLGLTTAIPLPKDVESQAVGVREETVETTACVNTSERDTTEGTGAVVCVF</sequence>
<gene>
    <name evidence="2" type="ORF">CSOL1703_00010446</name>
</gene>
<evidence type="ECO:0008006" key="4">
    <source>
        <dbReference type="Google" id="ProtNLM"/>
    </source>
</evidence>
<evidence type="ECO:0000313" key="3">
    <source>
        <dbReference type="Proteomes" id="UP000775872"/>
    </source>
</evidence>
<accession>A0A9N9W4E6</accession>
<reference evidence="2 3" key="2">
    <citation type="submission" date="2021-10" db="EMBL/GenBank/DDBJ databases">
        <authorList>
            <person name="Piombo E."/>
        </authorList>
    </citation>
    <scope>NUCLEOTIDE SEQUENCE [LARGE SCALE GENOMIC DNA]</scope>
</reference>
<comment type="caution">
    <text evidence="2">The sequence shown here is derived from an EMBL/GenBank/DDBJ whole genome shotgun (WGS) entry which is preliminary data.</text>
</comment>
<protein>
    <recommendedName>
        <fullName evidence="4">Pheromone</fullName>
    </recommendedName>
</protein>
<feature type="chain" id="PRO_5040415179" description="Pheromone" evidence="1">
    <location>
        <begin position="21"/>
        <end position="63"/>
    </location>
</feature>
<feature type="signal peptide" evidence="1">
    <location>
        <begin position="1"/>
        <end position="20"/>
    </location>
</feature>
<keyword evidence="1" id="KW-0732">Signal</keyword>
<dbReference type="AlphaFoldDB" id="A0A9N9W4E6"/>
<reference evidence="3" key="1">
    <citation type="submission" date="2019-06" db="EMBL/GenBank/DDBJ databases">
        <authorList>
            <person name="Broberg M."/>
        </authorList>
    </citation>
    <scope>NUCLEOTIDE SEQUENCE [LARGE SCALE GENOMIC DNA]</scope>
</reference>
<dbReference type="Proteomes" id="UP000775872">
    <property type="component" value="Unassembled WGS sequence"/>
</dbReference>